<dbReference type="Proteomes" id="UP000662973">
    <property type="component" value="Chromosome"/>
</dbReference>
<gene>
    <name evidence="1" type="ORF">HSR122_0216</name>
</gene>
<keyword evidence="2" id="KW-1185">Reference proteome</keyword>
<dbReference type="EMBL" id="CP064788">
    <property type="protein sequence ID" value="QSG07633.1"/>
    <property type="molecule type" value="Genomic_DNA"/>
</dbReference>
<accession>A0A897N910</accession>
<protein>
    <submittedName>
        <fullName evidence="1">Uncharacterized protein</fullName>
    </submittedName>
</protein>
<evidence type="ECO:0000313" key="2">
    <source>
        <dbReference type="Proteomes" id="UP000662973"/>
    </source>
</evidence>
<evidence type="ECO:0000313" key="1">
    <source>
        <dbReference type="EMBL" id="QSG07633.1"/>
    </source>
</evidence>
<reference evidence="1 2" key="1">
    <citation type="submission" date="2020-11" db="EMBL/GenBank/DDBJ databases">
        <title>Carbohydrate-dependent, anaerobic sulfur respiration: A novel catabolism in halophilic archaea.</title>
        <authorList>
            <person name="Sorokin D.Y."/>
            <person name="Messina E."/>
            <person name="Smedile F."/>
            <person name="La Cono V."/>
            <person name="Hallsworth J.E."/>
            <person name="Yakimov M.M."/>
        </authorList>
    </citation>
    <scope>NUCLEOTIDE SEQUENCE [LARGE SCALE GENOMIC DNA]</scope>
    <source>
        <strain evidence="1 2">HSR12-2</strain>
    </source>
</reference>
<dbReference type="AlphaFoldDB" id="A0A897N910"/>
<sequence>MVAGVRNIEWLTRCCLRYYGFEVKLVDGYIKPGQYFLLFVVTPTSTDIDGSICHE</sequence>
<name>A0A897N910_9EURY</name>
<proteinExistence type="predicted"/>
<organism evidence="1 2">
    <name type="scientific">Halapricum desulfuricans</name>
    <dbReference type="NCBI Taxonomy" id="2841257"/>
    <lineage>
        <taxon>Archaea</taxon>
        <taxon>Methanobacteriati</taxon>
        <taxon>Methanobacteriota</taxon>
        <taxon>Stenosarchaea group</taxon>
        <taxon>Halobacteria</taxon>
        <taxon>Halobacteriales</taxon>
        <taxon>Haloarculaceae</taxon>
        <taxon>Halapricum</taxon>
    </lineage>
</organism>
<dbReference type="KEGG" id="hds:HSR122_0216"/>